<accession>A0A327SEG9</accession>
<evidence type="ECO:0000313" key="1">
    <source>
        <dbReference type="EMBL" id="RAJ26324.1"/>
    </source>
</evidence>
<comment type="caution">
    <text evidence="1">The sequence shown here is derived from an EMBL/GenBank/DDBJ whole genome shotgun (WGS) entry which is preliminary data.</text>
</comment>
<sequence>MFNFSKTQTKYTRYIVDYDYPVGMDTRPTITFGVADNIFSRQNYYQSLSFRQLLFRVYTLILNVIRRAFQQVKMWGARYDNI</sequence>
<protein>
    <submittedName>
        <fullName evidence="1">Uncharacterized protein</fullName>
    </submittedName>
</protein>
<dbReference type="EMBL" id="QLLR01000023">
    <property type="protein sequence ID" value="RAJ26324.1"/>
    <property type="molecule type" value="Genomic_DNA"/>
</dbReference>
<reference evidence="1 2" key="1">
    <citation type="submission" date="2018-06" db="EMBL/GenBank/DDBJ databases">
        <title>Genomic Encyclopedia of Archaeal and Bacterial Type Strains, Phase II (KMG-II): from individual species to whole genera.</title>
        <authorList>
            <person name="Goeker M."/>
        </authorList>
    </citation>
    <scope>NUCLEOTIDE SEQUENCE [LARGE SCALE GENOMIC DNA]</scope>
    <source>
        <strain evidence="1 2">DSM 14825</strain>
    </source>
</reference>
<organism evidence="1 2">
    <name type="scientific">Pedobacter cryoconitis</name>
    <dbReference type="NCBI Taxonomy" id="188932"/>
    <lineage>
        <taxon>Bacteria</taxon>
        <taxon>Pseudomonadati</taxon>
        <taxon>Bacteroidota</taxon>
        <taxon>Sphingobacteriia</taxon>
        <taxon>Sphingobacteriales</taxon>
        <taxon>Sphingobacteriaceae</taxon>
        <taxon>Pedobacter</taxon>
    </lineage>
</organism>
<dbReference type="AlphaFoldDB" id="A0A327SEG9"/>
<name>A0A327SEG9_9SPHI</name>
<evidence type="ECO:0000313" key="2">
    <source>
        <dbReference type="Proteomes" id="UP000249754"/>
    </source>
</evidence>
<gene>
    <name evidence="1" type="ORF">LY11_03768</name>
</gene>
<proteinExistence type="predicted"/>
<dbReference type="Proteomes" id="UP000249754">
    <property type="component" value="Unassembled WGS sequence"/>
</dbReference>